<sequence length="41" mass="4192">MSGKNKGGREAKKPKAAKVKNNASQPSLKGGAVDAIAQKAR</sequence>
<reference evidence="3" key="1">
    <citation type="submission" date="2016-10" db="EMBL/GenBank/DDBJ databases">
        <authorList>
            <person name="Varghese N."/>
            <person name="Submissions S."/>
        </authorList>
    </citation>
    <scope>NUCLEOTIDE SEQUENCE [LARGE SCALE GENOMIC DNA]</scope>
    <source>
        <strain evidence="3">DSM 45962</strain>
    </source>
</reference>
<dbReference type="RefSeq" id="WP_268247904.1">
    <property type="nucleotide sequence ID" value="NZ_BNAC01000002.1"/>
</dbReference>
<accession>A0A1I1HDF0</accession>
<organism evidence="2 3">
    <name type="scientific">Klenkia taihuensis</name>
    <dbReference type="NCBI Taxonomy" id="1225127"/>
    <lineage>
        <taxon>Bacteria</taxon>
        <taxon>Bacillati</taxon>
        <taxon>Actinomycetota</taxon>
        <taxon>Actinomycetes</taxon>
        <taxon>Geodermatophilales</taxon>
        <taxon>Geodermatophilaceae</taxon>
        <taxon>Klenkia</taxon>
    </lineage>
</organism>
<keyword evidence="3" id="KW-1185">Reference proteome</keyword>
<dbReference type="AlphaFoldDB" id="A0A1I1HDF0"/>
<dbReference type="Proteomes" id="UP000199022">
    <property type="component" value="Unassembled WGS sequence"/>
</dbReference>
<evidence type="ECO:0000313" key="3">
    <source>
        <dbReference type="Proteomes" id="UP000199022"/>
    </source>
</evidence>
<name>A0A1I1HDF0_9ACTN</name>
<gene>
    <name evidence="2" type="ORF">SAMN05661030_0401</name>
</gene>
<proteinExistence type="predicted"/>
<evidence type="ECO:0000256" key="1">
    <source>
        <dbReference type="SAM" id="MobiDB-lite"/>
    </source>
</evidence>
<evidence type="ECO:0000313" key="2">
    <source>
        <dbReference type="EMBL" id="SFC21642.1"/>
    </source>
</evidence>
<dbReference type="EMBL" id="FOMD01000001">
    <property type="protein sequence ID" value="SFC21642.1"/>
    <property type="molecule type" value="Genomic_DNA"/>
</dbReference>
<feature type="region of interest" description="Disordered" evidence="1">
    <location>
        <begin position="1"/>
        <end position="41"/>
    </location>
</feature>
<protein>
    <submittedName>
        <fullName evidence="2">Uncharacterized protein</fullName>
    </submittedName>
</protein>